<dbReference type="GO" id="GO:0098542">
    <property type="term" value="P:defense response to other organism"/>
    <property type="evidence" value="ECO:0007669"/>
    <property type="project" value="TreeGrafter"/>
</dbReference>
<keyword evidence="3" id="KW-0963">Cytoplasm</keyword>
<reference evidence="11 12" key="1">
    <citation type="journal article" date="2015" name="Proc. Natl. Acad. Sci. U.S.A.">
        <title>The resurrection genome of Boea hygrometrica: A blueprint for survival of dehydration.</title>
        <authorList>
            <person name="Xiao L."/>
            <person name="Yang G."/>
            <person name="Zhang L."/>
            <person name="Yang X."/>
            <person name="Zhao S."/>
            <person name="Ji Z."/>
            <person name="Zhou Q."/>
            <person name="Hu M."/>
            <person name="Wang Y."/>
            <person name="Chen M."/>
            <person name="Xu Y."/>
            <person name="Jin H."/>
            <person name="Xiao X."/>
            <person name="Hu G."/>
            <person name="Bao F."/>
            <person name="Hu Y."/>
            <person name="Wan P."/>
            <person name="Li L."/>
            <person name="Deng X."/>
            <person name="Kuang T."/>
            <person name="Xiang C."/>
            <person name="Zhu J.K."/>
            <person name="Oliver M.J."/>
            <person name="He Y."/>
        </authorList>
    </citation>
    <scope>NUCLEOTIDE SEQUENCE [LARGE SCALE GENOMIC DNA]</scope>
    <source>
        <strain evidence="12">cv. XS01</strain>
    </source>
</reference>
<keyword evidence="8" id="KW-0067">ATP-binding</keyword>
<dbReference type="Pfam" id="PF23559">
    <property type="entry name" value="WHD_DRP"/>
    <property type="match status" value="1"/>
</dbReference>
<evidence type="ECO:0000313" key="11">
    <source>
        <dbReference type="EMBL" id="KZV41676.1"/>
    </source>
</evidence>
<dbReference type="PANTHER" id="PTHR23155:SF1152">
    <property type="entry name" value="AAA+ ATPASE DOMAIN-CONTAINING PROTEIN"/>
    <property type="match status" value="1"/>
</dbReference>
<dbReference type="InterPro" id="IPR058922">
    <property type="entry name" value="WHD_DRP"/>
</dbReference>
<dbReference type="EMBL" id="KQ999407">
    <property type="protein sequence ID" value="KZV41676.1"/>
    <property type="molecule type" value="Genomic_DNA"/>
</dbReference>
<dbReference type="GO" id="GO:0005524">
    <property type="term" value="F:ATP binding"/>
    <property type="evidence" value="ECO:0007669"/>
    <property type="project" value="UniProtKB-KW"/>
</dbReference>
<evidence type="ECO:0000259" key="9">
    <source>
        <dbReference type="Pfam" id="PF00931"/>
    </source>
</evidence>
<dbReference type="GO" id="GO:0043531">
    <property type="term" value="F:ADP binding"/>
    <property type="evidence" value="ECO:0007669"/>
    <property type="project" value="InterPro"/>
</dbReference>
<comment type="subcellular location">
    <subcellularLocation>
        <location evidence="1">Cytoplasm</location>
    </subcellularLocation>
</comment>
<proteinExistence type="inferred from homology"/>
<dbReference type="InterPro" id="IPR044974">
    <property type="entry name" value="Disease_R_plants"/>
</dbReference>
<keyword evidence="6" id="KW-0547">Nucleotide-binding</keyword>
<dbReference type="AlphaFoldDB" id="A0A2Z7C450"/>
<dbReference type="Gene3D" id="1.10.8.430">
    <property type="entry name" value="Helical domain of apoptotic protease-activating factors"/>
    <property type="match status" value="1"/>
</dbReference>
<dbReference type="InterPro" id="IPR036388">
    <property type="entry name" value="WH-like_DNA-bd_sf"/>
</dbReference>
<evidence type="ECO:0000256" key="1">
    <source>
        <dbReference type="ARBA" id="ARBA00004496"/>
    </source>
</evidence>
<dbReference type="Gene3D" id="3.40.50.300">
    <property type="entry name" value="P-loop containing nucleotide triphosphate hydrolases"/>
    <property type="match status" value="1"/>
</dbReference>
<dbReference type="InterPro" id="IPR002182">
    <property type="entry name" value="NB-ARC"/>
</dbReference>
<feature type="domain" description="NB-ARC" evidence="9">
    <location>
        <begin position="1"/>
        <end position="72"/>
    </location>
</feature>
<dbReference type="InterPro" id="IPR027417">
    <property type="entry name" value="P-loop_NTPase"/>
</dbReference>
<organism evidence="11 12">
    <name type="scientific">Dorcoceras hygrometricum</name>
    <dbReference type="NCBI Taxonomy" id="472368"/>
    <lineage>
        <taxon>Eukaryota</taxon>
        <taxon>Viridiplantae</taxon>
        <taxon>Streptophyta</taxon>
        <taxon>Embryophyta</taxon>
        <taxon>Tracheophyta</taxon>
        <taxon>Spermatophyta</taxon>
        <taxon>Magnoliopsida</taxon>
        <taxon>eudicotyledons</taxon>
        <taxon>Gunneridae</taxon>
        <taxon>Pentapetalae</taxon>
        <taxon>asterids</taxon>
        <taxon>lamiids</taxon>
        <taxon>Lamiales</taxon>
        <taxon>Gesneriaceae</taxon>
        <taxon>Didymocarpoideae</taxon>
        <taxon>Trichosporeae</taxon>
        <taxon>Loxocarpinae</taxon>
        <taxon>Dorcoceras</taxon>
    </lineage>
</organism>
<evidence type="ECO:0000259" key="10">
    <source>
        <dbReference type="Pfam" id="PF23559"/>
    </source>
</evidence>
<dbReference type="Pfam" id="PF00931">
    <property type="entry name" value="NB-ARC"/>
    <property type="match status" value="1"/>
</dbReference>
<name>A0A2Z7C450_9LAMI</name>
<evidence type="ECO:0000256" key="7">
    <source>
        <dbReference type="ARBA" id="ARBA00022821"/>
    </source>
</evidence>
<evidence type="ECO:0000313" key="12">
    <source>
        <dbReference type="Proteomes" id="UP000250235"/>
    </source>
</evidence>
<dbReference type="InterPro" id="IPR042197">
    <property type="entry name" value="Apaf_helical"/>
</dbReference>
<gene>
    <name evidence="11" type="ORF">F511_32266</name>
</gene>
<dbReference type="FunFam" id="1.10.10.10:FF:000322">
    <property type="entry name" value="Probable disease resistance protein At1g63360"/>
    <property type="match status" value="1"/>
</dbReference>
<dbReference type="PANTHER" id="PTHR23155">
    <property type="entry name" value="DISEASE RESISTANCE PROTEIN RP"/>
    <property type="match status" value="1"/>
</dbReference>
<protein>
    <submittedName>
        <fullName evidence="11">Uncharacterized protein</fullName>
    </submittedName>
</protein>
<dbReference type="SUPFAM" id="SSF52540">
    <property type="entry name" value="P-loop containing nucleoside triphosphate hydrolases"/>
    <property type="match status" value="1"/>
</dbReference>
<evidence type="ECO:0000256" key="5">
    <source>
        <dbReference type="ARBA" id="ARBA00022737"/>
    </source>
</evidence>
<dbReference type="Gene3D" id="1.10.10.10">
    <property type="entry name" value="Winged helix-like DNA-binding domain superfamily/Winged helix DNA-binding domain"/>
    <property type="match status" value="1"/>
</dbReference>
<comment type="similarity">
    <text evidence="2">Belongs to the disease resistance NB-LRR family.</text>
</comment>
<keyword evidence="4" id="KW-0433">Leucine-rich repeat</keyword>
<evidence type="ECO:0000256" key="3">
    <source>
        <dbReference type="ARBA" id="ARBA00022490"/>
    </source>
</evidence>
<evidence type="ECO:0000256" key="4">
    <source>
        <dbReference type="ARBA" id="ARBA00022614"/>
    </source>
</evidence>
<dbReference type="Proteomes" id="UP000250235">
    <property type="component" value="Unassembled WGS sequence"/>
</dbReference>
<feature type="domain" description="Disease resistance protein winged helix" evidence="10">
    <location>
        <begin position="154"/>
        <end position="224"/>
    </location>
</feature>
<evidence type="ECO:0000256" key="6">
    <source>
        <dbReference type="ARBA" id="ARBA00022741"/>
    </source>
</evidence>
<keyword evidence="12" id="KW-1185">Reference proteome</keyword>
<accession>A0A2Z7C450</accession>
<evidence type="ECO:0000256" key="2">
    <source>
        <dbReference type="ARBA" id="ARBA00008894"/>
    </source>
</evidence>
<dbReference type="GO" id="GO:0005737">
    <property type="term" value="C:cytoplasm"/>
    <property type="evidence" value="ECO:0007669"/>
    <property type="project" value="UniProtKB-SubCell"/>
</dbReference>
<evidence type="ECO:0000256" key="8">
    <source>
        <dbReference type="ARBA" id="ARBA00022840"/>
    </source>
</evidence>
<sequence length="380" mass="43422">MIVLDDVWYTQALEYIKRLFPENGNGSRIILTTRHSKVAAYANSFGAYHEMQLLDDDSSWSLLCQEVFPQQNCTSDLVEIGKEIARQCHGLPLAISAIGGHLKKEKHTKEYWEFVSGNVSLVLKSDNDPALEILTLSYNYLPHHLKACFLYFGVFKEDRSVEVFRIVNLWVAEGFVKPSTSNSIEQVAEEYLSDIIERNLVFMHKYDSFGKPKRCGIHDLFRDICIREASKENLFFAVHRCTDQLFDLKEKNCLRRLIIDDDGTPSMDDDDRTPSMAGNLTIRYYYADYHVSDYSNSSDADIEYDVDISSYIEYDGDISTTDRPPANELEYGCTLLRAMLATRALICYGDSTAQAIKLASGLLKVLNIASMRSTIFQWEF</sequence>
<dbReference type="OrthoDB" id="1935686at2759"/>
<keyword evidence="7" id="KW-0611">Plant defense</keyword>
<keyword evidence="5" id="KW-0677">Repeat</keyword>